<organism evidence="2 3">
    <name type="scientific">Oryza meyeriana var. granulata</name>
    <dbReference type="NCBI Taxonomy" id="110450"/>
    <lineage>
        <taxon>Eukaryota</taxon>
        <taxon>Viridiplantae</taxon>
        <taxon>Streptophyta</taxon>
        <taxon>Embryophyta</taxon>
        <taxon>Tracheophyta</taxon>
        <taxon>Spermatophyta</taxon>
        <taxon>Magnoliopsida</taxon>
        <taxon>Liliopsida</taxon>
        <taxon>Poales</taxon>
        <taxon>Poaceae</taxon>
        <taxon>BOP clade</taxon>
        <taxon>Oryzoideae</taxon>
        <taxon>Oryzeae</taxon>
        <taxon>Oryzinae</taxon>
        <taxon>Oryza</taxon>
        <taxon>Oryza meyeriana</taxon>
    </lineage>
</organism>
<dbReference type="AlphaFoldDB" id="A0A6G1C434"/>
<reference evidence="2 3" key="1">
    <citation type="submission" date="2019-11" db="EMBL/GenBank/DDBJ databases">
        <title>Whole genome sequence of Oryza granulata.</title>
        <authorList>
            <person name="Li W."/>
        </authorList>
    </citation>
    <scope>NUCLEOTIDE SEQUENCE [LARGE SCALE GENOMIC DNA]</scope>
    <source>
        <strain evidence="3">cv. Menghai</strain>
        <tissue evidence="2">Leaf</tissue>
    </source>
</reference>
<evidence type="ECO:0000313" key="2">
    <source>
        <dbReference type="EMBL" id="KAF0894999.1"/>
    </source>
</evidence>
<gene>
    <name evidence="2" type="ORF">E2562_004986</name>
</gene>
<protein>
    <submittedName>
        <fullName evidence="2">Uncharacterized protein</fullName>
    </submittedName>
</protein>
<evidence type="ECO:0000256" key="1">
    <source>
        <dbReference type="SAM" id="MobiDB-lite"/>
    </source>
</evidence>
<keyword evidence="3" id="KW-1185">Reference proteome</keyword>
<comment type="caution">
    <text evidence="2">The sequence shown here is derived from an EMBL/GenBank/DDBJ whole genome shotgun (WGS) entry which is preliminary data.</text>
</comment>
<dbReference type="OrthoDB" id="10527098at2759"/>
<name>A0A6G1C434_9ORYZ</name>
<dbReference type="Proteomes" id="UP000479710">
    <property type="component" value="Unassembled WGS sequence"/>
</dbReference>
<feature type="region of interest" description="Disordered" evidence="1">
    <location>
        <begin position="1"/>
        <end position="21"/>
    </location>
</feature>
<evidence type="ECO:0000313" key="3">
    <source>
        <dbReference type="Proteomes" id="UP000479710"/>
    </source>
</evidence>
<dbReference type="EMBL" id="SPHZ02000010">
    <property type="protein sequence ID" value="KAF0894999.1"/>
    <property type="molecule type" value="Genomic_DNA"/>
</dbReference>
<sequence length="77" mass="8589">MAVAGSSRGPPKRPPEDKLFCPRQDNIEDIHICEYDIARGVGGYVSMLNSMRIRQENLAPFTVGPSKRPGIQFIFLV</sequence>
<proteinExistence type="predicted"/>
<accession>A0A6G1C434</accession>